<protein>
    <submittedName>
        <fullName evidence="1">Uncharacterized protein</fullName>
    </submittedName>
</protein>
<dbReference type="KEGG" id="nvi:103317382"/>
<dbReference type="InParanoid" id="A0A7M7T8W4"/>
<evidence type="ECO:0000313" key="2">
    <source>
        <dbReference type="Proteomes" id="UP000002358"/>
    </source>
</evidence>
<reference evidence="1" key="1">
    <citation type="submission" date="2021-01" db="UniProtKB">
        <authorList>
            <consortium name="EnsemblMetazoa"/>
        </authorList>
    </citation>
    <scope>IDENTIFICATION</scope>
</reference>
<dbReference type="EnsemblMetazoa" id="XM_031927494">
    <property type="protein sequence ID" value="XP_031783354"/>
    <property type="gene ID" value="LOC103317382"/>
</dbReference>
<dbReference type="GeneID" id="103317382"/>
<proteinExistence type="predicted"/>
<keyword evidence="2" id="KW-1185">Reference proteome</keyword>
<accession>A0A7M7T8W4</accession>
<evidence type="ECO:0000313" key="1">
    <source>
        <dbReference type="EnsemblMetazoa" id="XP_031783354"/>
    </source>
</evidence>
<organism evidence="1 2">
    <name type="scientific">Nasonia vitripennis</name>
    <name type="common">Parasitic wasp</name>
    <dbReference type="NCBI Taxonomy" id="7425"/>
    <lineage>
        <taxon>Eukaryota</taxon>
        <taxon>Metazoa</taxon>
        <taxon>Ecdysozoa</taxon>
        <taxon>Arthropoda</taxon>
        <taxon>Hexapoda</taxon>
        <taxon>Insecta</taxon>
        <taxon>Pterygota</taxon>
        <taxon>Neoptera</taxon>
        <taxon>Endopterygota</taxon>
        <taxon>Hymenoptera</taxon>
        <taxon>Apocrita</taxon>
        <taxon>Proctotrupomorpha</taxon>
        <taxon>Chalcidoidea</taxon>
        <taxon>Pteromalidae</taxon>
        <taxon>Pteromalinae</taxon>
        <taxon>Nasonia</taxon>
    </lineage>
</organism>
<sequence length="227" mass="23996">MFLVLGSSETVFFVSPRIAEAAQPSVIAEAAQPLGIVQTSWQLGIAAAGQLPEIDKTGQPLGIAEAGQPLGIVEAGQPLGIVEAGQLPAIAAVGQQPEIDEAGQPPAIDAAGQLPVIAAAPIVAKQHSLLKLPLRGRGRGFRAANGSQPGFLTPGPRDFTGTGFKGSSTLVPGSRSFNPYDWNDDVNTNLYNDLPPYKDWRRESAERLGNKFDVLRLPKDMDVRELV</sequence>
<name>A0A7M7T8W4_NASVI</name>
<dbReference type="Proteomes" id="UP000002358">
    <property type="component" value="Unassembled WGS sequence"/>
</dbReference>
<dbReference type="RefSeq" id="XP_031783354.1">
    <property type="nucleotide sequence ID" value="XM_031927494.1"/>
</dbReference>
<dbReference type="AlphaFoldDB" id="A0A7M7T8W4"/>